<dbReference type="GO" id="GO:0046961">
    <property type="term" value="F:proton-transporting ATPase activity, rotational mechanism"/>
    <property type="evidence" value="ECO:0007669"/>
    <property type="project" value="TreeGrafter"/>
</dbReference>
<dbReference type="Proteomes" id="UP000626109">
    <property type="component" value="Unassembled WGS sequence"/>
</dbReference>
<evidence type="ECO:0008006" key="17">
    <source>
        <dbReference type="Google" id="ProtNLM"/>
    </source>
</evidence>
<comment type="function">
    <text evidence="10">F(1)F(0) ATP synthase produces ATP from ADP in the presence of a proton or sodium gradient. F-type ATPases consist of two structural domains, F(1) containing the extramembraneous catalytic core and F(0) containing the membrane proton channel, linked together by a central stalk and a peripheral stalk. During catalysis, ATP synthesis in the catalytic domain of F(1) is coupled via a rotary mechanism of the central stalk subunits to proton translocation.</text>
</comment>
<dbReference type="InterPro" id="IPR050059">
    <property type="entry name" value="ATP_synthase_B_chain"/>
</dbReference>
<dbReference type="GO" id="GO:0015986">
    <property type="term" value="P:proton motive force-driven ATP synthesis"/>
    <property type="evidence" value="ECO:0007669"/>
    <property type="project" value="InterPro"/>
</dbReference>
<evidence type="ECO:0000256" key="11">
    <source>
        <dbReference type="RuleBase" id="RU003848"/>
    </source>
</evidence>
<evidence type="ECO:0000313" key="14">
    <source>
        <dbReference type="EMBL" id="CAE8733257.1"/>
    </source>
</evidence>
<gene>
    <name evidence="13" type="ORF">PGLA1383_LOCUS7883</name>
    <name evidence="14" type="ORF">PGLA2088_LOCUS46767</name>
</gene>
<dbReference type="OrthoDB" id="3819at2759"/>
<dbReference type="Pfam" id="PF00430">
    <property type="entry name" value="ATP-synt_B"/>
    <property type="match status" value="1"/>
</dbReference>
<feature type="transmembrane region" description="Helical" evidence="12">
    <location>
        <begin position="68"/>
        <end position="95"/>
    </location>
</feature>
<evidence type="ECO:0000256" key="10">
    <source>
        <dbReference type="ARBA" id="ARBA00025198"/>
    </source>
</evidence>
<evidence type="ECO:0000256" key="5">
    <source>
        <dbReference type="ARBA" id="ARBA00022692"/>
    </source>
</evidence>
<keyword evidence="5 11" id="KW-0812">Transmembrane</keyword>
<dbReference type="GO" id="GO:0045259">
    <property type="term" value="C:proton-transporting ATP synthase complex"/>
    <property type="evidence" value="ECO:0007669"/>
    <property type="project" value="UniProtKB-KW"/>
</dbReference>
<comment type="similarity">
    <text evidence="2 11">Belongs to the ATPase B chain family.</text>
</comment>
<reference evidence="14" key="1">
    <citation type="submission" date="2021-02" db="EMBL/GenBank/DDBJ databases">
        <authorList>
            <person name="Dougan E. K."/>
            <person name="Rhodes N."/>
            <person name="Thang M."/>
            <person name="Chan C."/>
        </authorList>
    </citation>
    <scope>NUCLEOTIDE SEQUENCE</scope>
</reference>
<accession>A0A813LM15</accession>
<protein>
    <recommendedName>
        <fullName evidence="17">ATP synthase subunit b', chloroplastic</fullName>
    </recommendedName>
</protein>
<keyword evidence="7 12" id="KW-1133">Transmembrane helix</keyword>
<dbReference type="CDD" id="cd06503">
    <property type="entry name" value="ATP-synt_Fo_b"/>
    <property type="match status" value="1"/>
</dbReference>
<evidence type="ECO:0000256" key="2">
    <source>
        <dbReference type="ARBA" id="ARBA00005513"/>
    </source>
</evidence>
<sequence>MAVQSRSVAAPLAVVAAVALLSCGGWSSSFIAPQVPQVAAQAQAQALAVAGTAAMLAAAPMPAYAGGMFDFGLTLPFVAFTFVLMTVVLNALWYAPVTEEVDERNAKLLQTLSQATDMLSKADAMQVEYTAKIREARSKASAAVAEYRKKVEEVIDGQQAEAEKNRETRALEVKDNLEREMQAKIASASGEIEKRKDVFVKATLSSISM</sequence>
<keyword evidence="16" id="KW-1185">Reference proteome</keyword>
<dbReference type="EMBL" id="CAJNNV010003485">
    <property type="protein sequence ID" value="CAE8589103.1"/>
    <property type="molecule type" value="Genomic_DNA"/>
</dbReference>
<keyword evidence="8 11" id="KW-0406">Ion transport</keyword>
<proteinExistence type="inferred from homology"/>
<dbReference type="Proteomes" id="UP000654075">
    <property type="component" value="Unassembled WGS sequence"/>
</dbReference>
<keyword evidence="3 11" id="KW-0813">Transport</keyword>
<evidence type="ECO:0000256" key="8">
    <source>
        <dbReference type="ARBA" id="ARBA00023065"/>
    </source>
</evidence>
<comment type="subcellular location">
    <subcellularLocation>
        <location evidence="1">Membrane</location>
        <topology evidence="1">Single-pass membrane protein</topology>
    </subcellularLocation>
</comment>
<name>A0A813LM15_POLGL</name>
<dbReference type="PANTHER" id="PTHR33445">
    <property type="entry name" value="ATP SYNTHASE SUBUNIT B', CHLOROPLASTIC"/>
    <property type="match status" value="1"/>
</dbReference>
<dbReference type="PROSITE" id="PS51257">
    <property type="entry name" value="PROKAR_LIPOPROTEIN"/>
    <property type="match status" value="1"/>
</dbReference>
<evidence type="ECO:0000313" key="13">
    <source>
        <dbReference type="EMBL" id="CAE8589103.1"/>
    </source>
</evidence>
<keyword evidence="4 11" id="KW-0138">CF(0)</keyword>
<evidence type="ECO:0000256" key="4">
    <source>
        <dbReference type="ARBA" id="ARBA00022547"/>
    </source>
</evidence>
<evidence type="ECO:0000313" key="15">
    <source>
        <dbReference type="Proteomes" id="UP000626109"/>
    </source>
</evidence>
<evidence type="ECO:0000313" key="16">
    <source>
        <dbReference type="Proteomes" id="UP000654075"/>
    </source>
</evidence>
<evidence type="ECO:0000256" key="1">
    <source>
        <dbReference type="ARBA" id="ARBA00004167"/>
    </source>
</evidence>
<evidence type="ECO:0000256" key="3">
    <source>
        <dbReference type="ARBA" id="ARBA00022448"/>
    </source>
</evidence>
<organism evidence="14 15">
    <name type="scientific">Polarella glacialis</name>
    <name type="common">Dinoflagellate</name>
    <dbReference type="NCBI Taxonomy" id="89957"/>
    <lineage>
        <taxon>Eukaryota</taxon>
        <taxon>Sar</taxon>
        <taxon>Alveolata</taxon>
        <taxon>Dinophyceae</taxon>
        <taxon>Suessiales</taxon>
        <taxon>Suessiaceae</taxon>
        <taxon>Polarella</taxon>
    </lineage>
</organism>
<dbReference type="AlphaFoldDB" id="A0A813LM15"/>
<keyword evidence="6 11" id="KW-0375">Hydrogen ion transport</keyword>
<dbReference type="PANTHER" id="PTHR33445:SF2">
    <property type="entry name" value="ATP SYNTHASE SUBUNIT B', CHLOROPLASTIC"/>
    <property type="match status" value="1"/>
</dbReference>
<keyword evidence="9 12" id="KW-0472">Membrane</keyword>
<dbReference type="InterPro" id="IPR002146">
    <property type="entry name" value="ATP_synth_b/b'su_bac/chlpt"/>
</dbReference>
<comment type="caution">
    <text evidence="14">The sequence shown here is derived from an EMBL/GenBank/DDBJ whole genome shotgun (WGS) entry which is preliminary data.</text>
</comment>
<dbReference type="EMBL" id="CAJNNW010036302">
    <property type="protein sequence ID" value="CAE8733257.1"/>
    <property type="molecule type" value="Genomic_DNA"/>
</dbReference>
<evidence type="ECO:0000256" key="7">
    <source>
        <dbReference type="ARBA" id="ARBA00022989"/>
    </source>
</evidence>
<evidence type="ECO:0000256" key="12">
    <source>
        <dbReference type="SAM" id="Phobius"/>
    </source>
</evidence>
<evidence type="ECO:0000256" key="9">
    <source>
        <dbReference type="ARBA" id="ARBA00023136"/>
    </source>
</evidence>
<evidence type="ECO:0000256" key="6">
    <source>
        <dbReference type="ARBA" id="ARBA00022781"/>
    </source>
</evidence>